<keyword evidence="2" id="KW-1185">Reference proteome</keyword>
<gene>
    <name evidence="1" type="ORF">LVY72_12700</name>
</gene>
<reference evidence="1" key="1">
    <citation type="submission" date="2022-01" db="EMBL/GenBank/DDBJ databases">
        <authorList>
            <person name="Jo J.-H."/>
            <person name="Im W.-T."/>
        </authorList>
    </citation>
    <scope>NUCLEOTIDE SEQUENCE</scope>
    <source>
        <strain evidence="1">I2-34</strain>
    </source>
</reference>
<protein>
    <submittedName>
        <fullName evidence="1">Gas vesicle protein</fullName>
    </submittedName>
</protein>
<organism evidence="1 2">
    <name type="scientific">Arthrobacter hankyongi</name>
    <dbReference type="NCBI Taxonomy" id="2904801"/>
    <lineage>
        <taxon>Bacteria</taxon>
        <taxon>Bacillati</taxon>
        <taxon>Actinomycetota</taxon>
        <taxon>Actinomycetes</taxon>
        <taxon>Micrococcales</taxon>
        <taxon>Micrococcaceae</taxon>
        <taxon>Arthrobacter</taxon>
    </lineage>
</organism>
<evidence type="ECO:0000313" key="2">
    <source>
        <dbReference type="Proteomes" id="UP001165368"/>
    </source>
</evidence>
<comment type="caution">
    <text evidence="1">The sequence shown here is derived from an EMBL/GenBank/DDBJ whole genome shotgun (WGS) entry which is preliminary data.</text>
</comment>
<accession>A0ABS9L7Z6</accession>
<dbReference type="InterPro" id="IPR008634">
    <property type="entry name" value="Gas-vesicle_GvpO"/>
</dbReference>
<dbReference type="Pfam" id="PF05800">
    <property type="entry name" value="GvpO"/>
    <property type="match status" value="1"/>
</dbReference>
<evidence type="ECO:0000313" key="1">
    <source>
        <dbReference type="EMBL" id="MCG2622760.1"/>
    </source>
</evidence>
<sequence>MSQLEMLTSREAEGIVGISKNDDGGWTVVVEVVESRHVPSTSDLLAEYKVVLDSGGELVSYARGSRYVRGRPRGD</sequence>
<name>A0ABS9L7Z6_9MICC</name>
<proteinExistence type="predicted"/>
<dbReference type="Proteomes" id="UP001165368">
    <property type="component" value="Unassembled WGS sequence"/>
</dbReference>
<dbReference type="EMBL" id="JAKLTQ010000008">
    <property type="protein sequence ID" value="MCG2622760.1"/>
    <property type="molecule type" value="Genomic_DNA"/>
</dbReference>